<protein>
    <recommendedName>
        <fullName evidence="3">Tudor domain-containing protein</fullName>
    </recommendedName>
</protein>
<comment type="caution">
    <text evidence="1">The sequence shown here is derived from an EMBL/GenBank/DDBJ whole genome shotgun (WGS) entry which is preliminary data.</text>
</comment>
<proteinExistence type="predicted"/>
<sequence>MDVTCERIHLNVELRKAYLSFQIDYSDQDSWFKVFTADDILVPKLTRLDSINETQLLPITHLKKSADIFLIGSDSWQRLLEISALPRLS</sequence>
<dbReference type="AlphaFoldDB" id="A0AAV4HFL4"/>
<dbReference type="Proteomes" id="UP000762676">
    <property type="component" value="Unassembled WGS sequence"/>
</dbReference>
<dbReference type="EMBL" id="BMAT01008953">
    <property type="protein sequence ID" value="GFR95881.1"/>
    <property type="molecule type" value="Genomic_DNA"/>
</dbReference>
<keyword evidence="2" id="KW-1185">Reference proteome</keyword>
<accession>A0AAV4HFL4</accession>
<evidence type="ECO:0008006" key="3">
    <source>
        <dbReference type="Google" id="ProtNLM"/>
    </source>
</evidence>
<name>A0AAV4HFL4_9GAST</name>
<evidence type="ECO:0000313" key="1">
    <source>
        <dbReference type="EMBL" id="GFR95881.1"/>
    </source>
</evidence>
<organism evidence="1 2">
    <name type="scientific">Elysia marginata</name>
    <dbReference type="NCBI Taxonomy" id="1093978"/>
    <lineage>
        <taxon>Eukaryota</taxon>
        <taxon>Metazoa</taxon>
        <taxon>Spiralia</taxon>
        <taxon>Lophotrochozoa</taxon>
        <taxon>Mollusca</taxon>
        <taxon>Gastropoda</taxon>
        <taxon>Heterobranchia</taxon>
        <taxon>Euthyneura</taxon>
        <taxon>Panpulmonata</taxon>
        <taxon>Sacoglossa</taxon>
        <taxon>Placobranchoidea</taxon>
        <taxon>Plakobranchidae</taxon>
        <taxon>Elysia</taxon>
    </lineage>
</organism>
<evidence type="ECO:0000313" key="2">
    <source>
        <dbReference type="Proteomes" id="UP000762676"/>
    </source>
</evidence>
<gene>
    <name evidence="1" type="ORF">ElyMa_004439800</name>
</gene>
<reference evidence="1 2" key="1">
    <citation type="journal article" date="2021" name="Elife">
        <title>Chloroplast acquisition without the gene transfer in kleptoplastic sea slugs, Plakobranchus ocellatus.</title>
        <authorList>
            <person name="Maeda T."/>
            <person name="Takahashi S."/>
            <person name="Yoshida T."/>
            <person name="Shimamura S."/>
            <person name="Takaki Y."/>
            <person name="Nagai Y."/>
            <person name="Toyoda A."/>
            <person name="Suzuki Y."/>
            <person name="Arimoto A."/>
            <person name="Ishii H."/>
            <person name="Satoh N."/>
            <person name="Nishiyama T."/>
            <person name="Hasebe M."/>
            <person name="Maruyama T."/>
            <person name="Minagawa J."/>
            <person name="Obokata J."/>
            <person name="Shigenobu S."/>
        </authorList>
    </citation>
    <scope>NUCLEOTIDE SEQUENCE [LARGE SCALE GENOMIC DNA]</scope>
</reference>